<name>A0A2M6WKJ1_9BACT</name>
<dbReference type="AlphaFoldDB" id="A0A2M6WKJ1"/>
<proteinExistence type="predicted"/>
<reference evidence="2" key="1">
    <citation type="submission" date="2017-09" db="EMBL/GenBank/DDBJ databases">
        <title>Depth-based differentiation of microbial function through sediment-hosted aquifers and enrichment of novel symbionts in the deep terrestrial subsurface.</title>
        <authorList>
            <person name="Probst A.J."/>
            <person name="Ladd B."/>
            <person name="Jarett J.K."/>
            <person name="Geller-Mcgrath D.E."/>
            <person name="Sieber C.M.K."/>
            <person name="Emerson J.B."/>
            <person name="Anantharaman K."/>
            <person name="Thomas B.C."/>
            <person name="Malmstrom R."/>
            <person name="Stieglmeier M."/>
            <person name="Klingl A."/>
            <person name="Woyke T."/>
            <person name="Ryan C.M."/>
            <person name="Banfield J.F."/>
        </authorList>
    </citation>
    <scope>NUCLEOTIDE SEQUENCE [LARGE SCALE GENOMIC DNA]</scope>
</reference>
<dbReference type="EMBL" id="PFAY01000005">
    <property type="protein sequence ID" value="PIT93305.1"/>
    <property type="molecule type" value="Genomic_DNA"/>
</dbReference>
<evidence type="ECO:0000313" key="1">
    <source>
        <dbReference type="EMBL" id="PIT93305.1"/>
    </source>
</evidence>
<comment type="caution">
    <text evidence="1">The sequence shown here is derived from an EMBL/GenBank/DDBJ whole genome shotgun (WGS) entry which is preliminary data.</text>
</comment>
<sequence length="577" mass="68017">MEIKICQNCKNEFKIEGEDFSFYEKIKVPPPTFCPDCRMIRRFMFRNERVWYRRDCMATGKKILSMYSPDLPLVVYDQEHWRSDNWDPLSYGRKYDFNIDFFTQFQDLFQSVPHPNLIQKNMVNTEYSNYALNAKNCYYIASVDGAEDSAYLFGSVVNSYQSMDLYQSGDSDQCYELIDCQRTNRVFFSQNCESCTSSYFLYDCRNCSFCFGCVGLRSKNYCIFNIQYSKEEYFEKLKEMGVDSFTKLKEYKNQFEDLKKKVPRKYAVINNSQDVSGDNISNSQNCHNVFSIWDDIQDSRYSFRLFKKVKDGYDGYVVWNGSELFYEDVSCSGQRIFFSAYIWGGFDIEYSYNCFDCNNIFGCIGLKNKSYCIFNTQYSKEEYFKLKKQIKEQMNKMPYIDNLGRIYSYGEFFPASLSPFAYNETVAQEYFPTNQEDAFKYGYPWRTQEKKEYGLTMRADELPDTIGQTPELITKEVIGCEHNGRCNNNCSTAFKIAPQEFLLYKTLNLPLPRLCPQCRHSERLGLINPMKLYHRQCMCKKGSHNHTGNCLNEFETPYAPESSEIVYCEDCYQSEVQ</sequence>
<accession>A0A2M6WKJ1</accession>
<evidence type="ECO:0000313" key="2">
    <source>
        <dbReference type="Proteomes" id="UP000229112"/>
    </source>
</evidence>
<gene>
    <name evidence="1" type="ORF">COU06_00685</name>
</gene>
<organism evidence="1 2">
    <name type="scientific">Candidatus Harrisonbacteria bacterium CG10_big_fil_rev_8_21_14_0_10_38_8</name>
    <dbReference type="NCBI Taxonomy" id="1974582"/>
    <lineage>
        <taxon>Bacteria</taxon>
        <taxon>Candidatus Harrisoniibacteriota</taxon>
    </lineage>
</organism>
<protein>
    <submittedName>
        <fullName evidence="1">Uncharacterized protein</fullName>
    </submittedName>
</protein>
<dbReference type="Proteomes" id="UP000229112">
    <property type="component" value="Unassembled WGS sequence"/>
</dbReference>